<evidence type="ECO:0000256" key="1">
    <source>
        <dbReference type="ARBA" id="ARBA00001957"/>
    </source>
</evidence>
<dbReference type="PANTHER" id="PTHR45527:SF10">
    <property type="entry name" value="PYOCHELIN SYNTHASE PCHF"/>
    <property type="match status" value="1"/>
</dbReference>
<dbReference type="InterPro" id="IPR006162">
    <property type="entry name" value="Ppantetheine_attach_site"/>
</dbReference>
<dbReference type="Proteomes" id="UP000001444">
    <property type="component" value="Chromosome"/>
</dbReference>
<dbReference type="RefSeq" id="WP_012998111.1">
    <property type="nucleotide sequence ID" value="NC_013929.1"/>
</dbReference>
<evidence type="ECO:0000256" key="9">
    <source>
        <dbReference type="ARBA" id="ARBA00033440"/>
    </source>
</evidence>
<dbReference type="GO" id="GO:0043041">
    <property type="term" value="P:amino acid activation for nonribosomal peptide biosynthetic process"/>
    <property type="evidence" value="ECO:0007669"/>
    <property type="project" value="TreeGrafter"/>
</dbReference>
<proteinExistence type="inferred from homology"/>
<dbReference type="GO" id="GO:0016874">
    <property type="term" value="F:ligase activity"/>
    <property type="evidence" value="ECO:0007669"/>
    <property type="project" value="UniProtKB-KW"/>
</dbReference>
<organism evidence="12 13">
    <name type="scientific">Streptomyces scabiei (strain 87.22)</name>
    <dbReference type="NCBI Taxonomy" id="680198"/>
    <lineage>
        <taxon>Bacteria</taxon>
        <taxon>Bacillati</taxon>
        <taxon>Actinomycetota</taxon>
        <taxon>Actinomycetes</taxon>
        <taxon>Kitasatosporales</taxon>
        <taxon>Streptomycetaceae</taxon>
        <taxon>Streptomyces</taxon>
    </lineage>
</organism>
<comment type="cofactor">
    <cofactor evidence="1">
        <name>pantetheine 4'-phosphate</name>
        <dbReference type="ChEBI" id="CHEBI:47942"/>
    </cofactor>
</comment>
<dbReference type="PROSITE" id="PS50075">
    <property type="entry name" value="CARRIER"/>
    <property type="match status" value="1"/>
</dbReference>
<dbReference type="HOGENOM" id="CLU_000022_40_2_11"/>
<sequence length="1525" mass="163058">MSQEIVPPKAVPVSTAAPVWDPETLRQEVARLLDMDLRPEHDDVNLFELGLHSMQLMVLTNKLNRAGARVDFRRLSEEPRLSAWYALLANTAAGAPAPEPADRRAARDGVLDTGEAFALTAVQQAYWIGRSDDQALGGVGCHAYLEIDARDVDAGRLERAVRALLDLHPMLRARFEADGTQRVLARSPWPGLTVHDFGGLSAEAAAPALEELRGRLSHRRLDVGAGEVLDLQLSRLPGAGHRLHLNVDLLVADVHSIRLLLADLAALYEDPTSVSGPAYTFQRYLAERAETRRSERETARAYWQRRLPELPGGPRLPLAVEPAALPVTRFVRRTHELAPGEWRALRQRAARAGVTPAVLLATAFSEVLARFSGEDRFLLNLPLFDRDLEAHPQIGRIVADFTSLVLLEVDLIRGDDFAERARAVQRQLHEDVAHAAYTGVDVLRDFVRADGDAPRSAPVVFACNLDAPLVPDACAARFGELTWMLSQTPQVWLDHQVYATRDGGLLLAWDTVDDLFPAEMPAAMMTAYTTLLRDLAGDGPVEVDLTLPVAQRRRRDEVNSEVREHSGRLLHTAFFERAGQRAAEPALLWQDDGRLTHGELAERALRIAGSLARRGVGPGTSVVVTAPKGPDQIAAVLGVLAAGAAYVPVGVDQPAARRTRILELSGARLVLDGTGLPRSPGGAAEVLTLDEALAGEPLDAPVPAAPDDTSYVIFTSGSTGTPKGVEVSHRAAVNTVEDIDERFGIGAGDRVLAVSALDFDLSVWDIFGLLSEGGALVLVDESDRRDASRWLALCARHGVTVWNSVPALLDMALTAADGNALPASLRLALLSGDWIGLDLPGRLDAATHGRCRLVGLGGATEAAIWSNAYEVTEVPAHWVSVPYGKPLRNQRFRVVDGRGRECPDWVPGELWIGGDGVALGYRGDAALTTERFPVVAGERWYRTGDLGRYWPDGNLEFLGRLDHQVKINGFRVELGEIEAALQSHPEVSSAVVVTVGDRRRELVAAVVERAPHDAGQDSGAEDAGPSPHADSGPAPEADPLEQGLVEAVLAEVIAPLVTPATAPAGTLPVRAEQRPVLDAWLDRLARQEVVRRDGAAVRPGARWAEVRAPGRFGELRERTAGSHLEPVANALAWAAPMLTAVLTGEAHASVLLDDPVLSPEGLADAMPATRDCLAAIAAALRADAADAAQPLTVGEWDAMSGLGAGRLLAALPPGSVDYTLLGSSPTLLAAADARLADSGHRVRTVHQGGAALPAAHLHAYDAVVAANVLHRMPSPETAAATMALLLRPGGRLHVLERTHLTPLALLIALPLEAEAGRLRPGGPGGSWLRSGQRWARACVAAGLVNARVERAEATGEVLLTAERPRTARGADVEDLRRWLADRVPAHMVPGHFAALPVLPLSANGKVDRRALQSLLAALTDSPRESAEPPRGAMEQTVADLWTKLLPVASVGRDENFFALGGDSLLATRLVTEVHRALGVELPMRDVMRAPTVAALGALIEGLLGAAQDREPGDEALAGDFEEGVL</sequence>
<evidence type="ECO:0000256" key="3">
    <source>
        <dbReference type="ARBA" id="ARBA00007380"/>
    </source>
</evidence>
<dbReference type="SUPFAM" id="SSF53335">
    <property type="entry name" value="S-adenosyl-L-methionine-dependent methyltransferases"/>
    <property type="match status" value="1"/>
</dbReference>
<dbReference type="InterPro" id="IPR036736">
    <property type="entry name" value="ACP-like_sf"/>
</dbReference>
<dbReference type="Gene3D" id="1.10.1200.10">
    <property type="entry name" value="ACP-like"/>
    <property type="match status" value="1"/>
</dbReference>
<protein>
    <recommendedName>
        <fullName evidence="4">Phenyloxazoline synthase MbtB</fullName>
    </recommendedName>
    <alternativeName>
        <fullName evidence="9">Mycobactin synthetase protein B</fullName>
    </alternativeName>
</protein>
<evidence type="ECO:0000259" key="11">
    <source>
        <dbReference type="PROSITE" id="PS50075"/>
    </source>
</evidence>
<dbReference type="EMBL" id="FN554889">
    <property type="protein sequence ID" value="CBG67372.1"/>
    <property type="molecule type" value="Genomic_DNA"/>
</dbReference>
<dbReference type="Gene3D" id="3.30.559.10">
    <property type="entry name" value="Chloramphenicol acetyltransferase-like domain"/>
    <property type="match status" value="1"/>
</dbReference>
<evidence type="ECO:0000313" key="13">
    <source>
        <dbReference type="Proteomes" id="UP000001444"/>
    </source>
</evidence>
<evidence type="ECO:0000256" key="7">
    <source>
        <dbReference type="ARBA" id="ARBA00022598"/>
    </source>
</evidence>
<evidence type="ECO:0000313" key="12">
    <source>
        <dbReference type="EMBL" id="CBG67372.1"/>
    </source>
</evidence>
<dbReference type="InterPro" id="IPR000873">
    <property type="entry name" value="AMP-dep_synth/lig_dom"/>
</dbReference>
<name>C9ZCY8_STRSW</name>
<dbReference type="InterPro" id="IPR010071">
    <property type="entry name" value="AA_adenyl_dom"/>
</dbReference>
<dbReference type="GeneID" id="24308327"/>
<dbReference type="FunFam" id="3.30.559.30:FF:000006">
    <property type="entry name" value="Yersiniabactin polyketide/non-ribosomal peptide synthetase"/>
    <property type="match status" value="1"/>
</dbReference>
<keyword evidence="6" id="KW-0597">Phosphoprotein</keyword>
<evidence type="ECO:0000256" key="4">
    <source>
        <dbReference type="ARBA" id="ARBA00016743"/>
    </source>
</evidence>
<gene>
    <name evidence="12" type="ordered locus">SCAB_1481</name>
</gene>
<dbReference type="InterPro" id="IPR057737">
    <property type="entry name" value="Condensation_MtbB-like"/>
</dbReference>
<dbReference type="NCBIfam" id="TIGR01733">
    <property type="entry name" value="AA-adenyl-dom"/>
    <property type="match status" value="1"/>
</dbReference>
<feature type="region of interest" description="Disordered" evidence="10">
    <location>
        <begin position="1009"/>
        <end position="1038"/>
    </location>
</feature>
<dbReference type="PANTHER" id="PTHR45527">
    <property type="entry name" value="NONRIBOSOMAL PEPTIDE SYNTHETASE"/>
    <property type="match status" value="1"/>
</dbReference>
<comment type="similarity">
    <text evidence="3">Belongs to the ATP-dependent AMP-binding enzyme family. MbtB subfamily.</text>
</comment>
<evidence type="ECO:0000256" key="8">
    <source>
        <dbReference type="ARBA" id="ARBA00022737"/>
    </source>
</evidence>
<dbReference type="InterPro" id="IPR045851">
    <property type="entry name" value="AMP-bd_C_sf"/>
</dbReference>
<keyword evidence="8" id="KW-0677">Repeat</keyword>
<dbReference type="eggNOG" id="COG1020">
    <property type="taxonomic scope" value="Bacteria"/>
</dbReference>
<dbReference type="SMART" id="SM00823">
    <property type="entry name" value="PKS_PP"/>
    <property type="match status" value="1"/>
</dbReference>
<comment type="pathway">
    <text evidence="2">Siderophore biosynthesis; mycobactin biosynthesis.</text>
</comment>
<evidence type="ECO:0000256" key="2">
    <source>
        <dbReference type="ARBA" id="ARBA00005102"/>
    </source>
</evidence>
<dbReference type="Gene3D" id="3.30.559.30">
    <property type="entry name" value="Nonribosomal peptide synthetase, condensation domain"/>
    <property type="match status" value="1"/>
</dbReference>
<evidence type="ECO:0000256" key="10">
    <source>
        <dbReference type="SAM" id="MobiDB-lite"/>
    </source>
</evidence>
<dbReference type="Gene3D" id="3.40.50.12780">
    <property type="entry name" value="N-terminal domain of ligase-like"/>
    <property type="match status" value="1"/>
</dbReference>
<dbReference type="PROSITE" id="PS00012">
    <property type="entry name" value="PHOSPHOPANTETHEINE"/>
    <property type="match status" value="1"/>
</dbReference>
<dbReference type="InterPro" id="IPR042099">
    <property type="entry name" value="ANL_N_sf"/>
</dbReference>
<dbReference type="Pfam" id="PF08242">
    <property type="entry name" value="Methyltransf_12"/>
    <property type="match status" value="1"/>
</dbReference>
<dbReference type="PROSITE" id="PS00455">
    <property type="entry name" value="AMP_BINDING"/>
    <property type="match status" value="1"/>
</dbReference>
<dbReference type="FunFam" id="3.40.50.12780:FF:000012">
    <property type="entry name" value="Non-ribosomal peptide synthetase"/>
    <property type="match status" value="1"/>
</dbReference>
<dbReference type="GO" id="GO:0000036">
    <property type="term" value="F:acyl carrier activity"/>
    <property type="evidence" value="ECO:0007669"/>
    <property type="project" value="TreeGrafter"/>
</dbReference>
<dbReference type="STRING" id="680198.SCAB_1481"/>
<dbReference type="GO" id="GO:0009403">
    <property type="term" value="P:toxin biosynthetic process"/>
    <property type="evidence" value="ECO:0007669"/>
    <property type="project" value="UniProtKB-ARBA"/>
</dbReference>
<dbReference type="GO" id="GO:0017000">
    <property type="term" value="P:antibiotic biosynthetic process"/>
    <property type="evidence" value="ECO:0007669"/>
    <property type="project" value="UniProtKB-ARBA"/>
</dbReference>
<dbReference type="Gene3D" id="3.40.50.150">
    <property type="entry name" value="Vaccinia Virus protein VP39"/>
    <property type="match status" value="1"/>
</dbReference>
<keyword evidence="13" id="KW-1185">Reference proteome</keyword>
<dbReference type="SUPFAM" id="SSF52777">
    <property type="entry name" value="CoA-dependent acyltransferases"/>
    <property type="match status" value="2"/>
</dbReference>
<reference evidence="12 13" key="1">
    <citation type="journal article" date="2010" name="Mol. Plant Microbe Interact.">
        <title>Streptomyces scabies 87-22 contains a coronafacic acid-like biosynthetic cluster that contributes to plant-microbe interactions.</title>
        <authorList>
            <person name="Bignell D.R."/>
            <person name="Seipke R.F."/>
            <person name="Huguet-Tapia J.C."/>
            <person name="Chambers A.H."/>
            <person name="Parry R.J."/>
            <person name="Loria R."/>
        </authorList>
    </citation>
    <scope>NUCLEOTIDE SEQUENCE [LARGE SCALE GENOMIC DNA]</scope>
    <source>
        <strain evidence="12 13">87.22</strain>
    </source>
</reference>
<dbReference type="InterPro" id="IPR020806">
    <property type="entry name" value="PKS_PP-bd"/>
</dbReference>
<dbReference type="InterPro" id="IPR029058">
    <property type="entry name" value="AB_hydrolase_fold"/>
</dbReference>
<evidence type="ECO:0000256" key="5">
    <source>
        <dbReference type="ARBA" id="ARBA00022450"/>
    </source>
</evidence>
<dbReference type="FunFam" id="3.30.559.10:FF:000023">
    <property type="entry name" value="Non-ribosomal peptide synthetase"/>
    <property type="match status" value="1"/>
</dbReference>
<dbReference type="Gene3D" id="3.30.300.30">
    <property type="match status" value="2"/>
</dbReference>
<dbReference type="Pfam" id="PF00501">
    <property type="entry name" value="AMP-binding"/>
    <property type="match status" value="1"/>
</dbReference>
<dbReference type="InterPro" id="IPR009081">
    <property type="entry name" value="PP-bd_ACP"/>
</dbReference>
<dbReference type="InterPro" id="IPR023213">
    <property type="entry name" value="CAT-like_dom_sf"/>
</dbReference>
<dbReference type="KEGG" id="scb:SCAB_1481"/>
<dbReference type="GO" id="GO:0005737">
    <property type="term" value="C:cytoplasm"/>
    <property type="evidence" value="ECO:0007669"/>
    <property type="project" value="TreeGrafter"/>
</dbReference>
<dbReference type="GO" id="GO:0031177">
    <property type="term" value="F:phosphopantetheine binding"/>
    <property type="evidence" value="ECO:0007669"/>
    <property type="project" value="InterPro"/>
</dbReference>
<dbReference type="SUPFAM" id="SSF56801">
    <property type="entry name" value="Acetyl-CoA synthetase-like"/>
    <property type="match status" value="1"/>
</dbReference>
<feature type="domain" description="Carrier" evidence="11">
    <location>
        <begin position="1428"/>
        <end position="1503"/>
    </location>
</feature>
<dbReference type="Gene3D" id="3.40.50.1820">
    <property type="entry name" value="alpha/beta hydrolase"/>
    <property type="match status" value="1"/>
</dbReference>
<keyword evidence="5" id="KW-0596">Phosphopantetheine</keyword>
<dbReference type="FunFam" id="1.10.1200.10:FF:000016">
    <property type="entry name" value="Non-ribosomal peptide synthase"/>
    <property type="match status" value="1"/>
</dbReference>
<dbReference type="InterPro" id="IPR013217">
    <property type="entry name" value="Methyltransf_12"/>
</dbReference>
<accession>C9ZCY8</accession>
<dbReference type="InterPro" id="IPR029063">
    <property type="entry name" value="SAM-dependent_MTases_sf"/>
</dbReference>
<dbReference type="SUPFAM" id="SSF47336">
    <property type="entry name" value="ACP-like"/>
    <property type="match status" value="2"/>
</dbReference>
<evidence type="ECO:0000256" key="6">
    <source>
        <dbReference type="ARBA" id="ARBA00022553"/>
    </source>
</evidence>
<keyword evidence="7" id="KW-0436">Ligase</keyword>
<dbReference type="CDD" id="cd19535">
    <property type="entry name" value="Cyc_NRPS"/>
    <property type="match status" value="1"/>
</dbReference>
<dbReference type="Pfam" id="PF00550">
    <property type="entry name" value="PP-binding"/>
    <property type="match status" value="2"/>
</dbReference>
<dbReference type="InterPro" id="IPR001242">
    <property type="entry name" value="Condensation_dom"/>
</dbReference>
<dbReference type="InterPro" id="IPR020845">
    <property type="entry name" value="AMP-binding_CS"/>
</dbReference>
<dbReference type="CDD" id="cd12114">
    <property type="entry name" value="A_NRPS_TlmIV_like"/>
    <property type="match status" value="1"/>
</dbReference>
<dbReference type="Pfam" id="PF00668">
    <property type="entry name" value="Condensation"/>
    <property type="match status" value="1"/>
</dbReference>